<dbReference type="PANTHER" id="PTHR33371:SF15">
    <property type="entry name" value="LIPOPROTEIN LPRN"/>
    <property type="match status" value="1"/>
</dbReference>
<dbReference type="GO" id="GO:0005576">
    <property type="term" value="C:extracellular region"/>
    <property type="evidence" value="ECO:0007669"/>
    <property type="project" value="TreeGrafter"/>
</dbReference>
<gene>
    <name evidence="5" type="ORF">EPD65_00140</name>
</gene>
<dbReference type="PANTHER" id="PTHR33371">
    <property type="entry name" value="INTERMEMBRANE PHOSPHOLIPID TRANSPORT SYSTEM BINDING PROTEIN MLAD-RELATED"/>
    <property type="match status" value="1"/>
</dbReference>
<evidence type="ECO:0000259" key="3">
    <source>
        <dbReference type="Pfam" id="PF02470"/>
    </source>
</evidence>
<accession>A0A4R1CHV2</accession>
<dbReference type="OrthoDB" id="9774928at2"/>
<feature type="domain" description="Mce/MlaD" evidence="3">
    <location>
        <begin position="40"/>
        <end position="116"/>
    </location>
</feature>
<organism evidence="5 6">
    <name type="scientific">Nocardioides jejuensis</name>
    <dbReference type="NCBI Taxonomy" id="2502782"/>
    <lineage>
        <taxon>Bacteria</taxon>
        <taxon>Bacillati</taxon>
        <taxon>Actinomycetota</taxon>
        <taxon>Actinomycetes</taxon>
        <taxon>Propionibacteriales</taxon>
        <taxon>Nocardioidaceae</taxon>
        <taxon>Nocardioides</taxon>
    </lineage>
</organism>
<evidence type="ECO:0000313" key="6">
    <source>
        <dbReference type="Proteomes" id="UP000295453"/>
    </source>
</evidence>
<evidence type="ECO:0000256" key="1">
    <source>
        <dbReference type="SAM" id="MobiDB-lite"/>
    </source>
</evidence>
<dbReference type="InterPro" id="IPR052336">
    <property type="entry name" value="MlaD_Phospholipid_Transporter"/>
</dbReference>
<dbReference type="EMBL" id="SJZJ01000001">
    <property type="protein sequence ID" value="TCJ31023.1"/>
    <property type="molecule type" value="Genomic_DNA"/>
</dbReference>
<feature type="domain" description="Mammalian cell entry C-terminal" evidence="4">
    <location>
        <begin position="128"/>
        <end position="284"/>
    </location>
</feature>
<reference evidence="5 6" key="1">
    <citation type="submission" date="2019-03" db="EMBL/GenBank/DDBJ databases">
        <authorList>
            <person name="Kim M.K.M."/>
        </authorList>
    </citation>
    <scope>NUCLEOTIDE SEQUENCE [LARGE SCALE GENOMIC DNA]</scope>
    <source>
        <strain evidence="5 6">18JY15-6</strain>
    </source>
</reference>
<proteinExistence type="predicted"/>
<dbReference type="AlphaFoldDB" id="A0A4R1CHV2"/>
<sequence length="404" mass="41804">MRRRAAVVAAGAILLAGATTGCDLQPNSYTFPGQKAVGDDGYTLTVTFDKVENLVPNSNVQRDNVTIGTVTKIAVDDDWHARVTLRLADDQQLPKDSRFAIGQKTLLGAQYVEVSAPAARSGARTAYLAEGASVPLAQTGTYPSTEHVLGAASLLLNNGGLSQISTITGQLSTALDGRVQQTRDLVDQLDQLLEVLDSNRGDIVHALDALASLSQDLRADQATIGRAIDRITPGLRALNAERGQLVDAIRATGRLGVDAGRVIEVNERALLANLASLRPVLGRVGASSDQLVDALKIGFTIPFPAMTTTNAIRGDYANLFATLDLSTSSLAQMWLGGGAAFQSGDPVTAPLATPRTAPSPTGTPTGVPAPSAGGTTAPDPGTTSPSPSPSHSSCPLLKILVGCS</sequence>
<name>A0A4R1CHV2_9ACTN</name>
<feature type="chain" id="PRO_5020896513" evidence="2">
    <location>
        <begin position="22"/>
        <end position="404"/>
    </location>
</feature>
<dbReference type="Pfam" id="PF02470">
    <property type="entry name" value="MlaD"/>
    <property type="match status" value="1"/>
</dbReference>
<evidence type="ECO:0000313" key="5">
    <source>
        <dbReference type="EMBL" id="TCJ31023.1"/>
    </source>
</evidence>
<feature type="region of interest" description="Disordered" evidence="1">
    <location>
        <begin position="346"/>
        <end position="394"/>
    </location>
</feature>
<dbReference type="PROSITE" id="PS51257">
    <property type="entry name" value="PROKAR_LIPOPROTEIN"/>
    <property type="match status" value="1"/>
</dbReference>
<dbReference type="InterPro" id="IPR024516">
    <property type="entry name" value="Mce_C"/>
</dbReference>
<dbReference type="InterPro" id="IPR005693">
    <property type="entry name" value="Mce"/>
</dbReference>
<dbReference type="Pfam" id="PF11887">
    <property type="entry name" value="Mce4_CUP1"/>
    <property type="match status" value="1"/>
</dbReference>
<keyword evidence="2" id="KW-0732">Signal</keyword>
<keyword evidence="6" id="KW-1185">Reference proteome</keyword>
<comment type="caution">
    <text evidence="5">The sequence shown here is derived from an EMBL/GenBank/DDBJ whole genome shotgun (WGS) entry which is preliminary data.</text>
</comment>
<protein>
    <submittedName>
        <fullName evidence="5">MCE family protein</fullName>
    </submittedName>
</protein>
<evidence type="ECO:0000259" key="4">
    <source>
        <dbReference type="Pfam" id="PF11887"/>
    </source>
</evidence>
<dbReference type="Proteomes" id="UP000295453">
    <property type="component" value="Unassembled WGS sequence"/>
</dbReference>
<dbReference type="RefSeq" id="WP_131580714.1">
    <property type="nucleotide sequence ID" value="NZ_SJZJ01000001.1"/>
</dbReference>
<dbReference type="NCBIfam" id="TIGR00996">
    <property type="entry name" value="Mtu_fam_mce"/>
    <property type="match status" value="1"/>
</dbReference>
<evidence type="ECO:0000256" key="2">
    <source>
        <dbReference type="SAM" id="SignalP"/>
    </source>
</evidence>
<feature type="signal peptide" evidence="2">
    <location>
        <begin position="1"/>
        <end position="21"/>
    </location>
</feature>
<dbReference type="InterPro" id="IPR003399">
    <property type="entry name" value="Mce/MlaD"/>
</dbReference>
<feature type="compositionally biased region" description="Low complexity" evidence="1">
    <location>
        <begin position="352"/>
        <end position="394"/>
    </location>
</feature>